<dbReference type="GO" id="GO:0051604">
    <property type="term" value="P:protein maturation"/>
    <property type="evidence" value="ECO:0007669"/>
    <property type="project" value="UniProtKB-UniRule"/>
</dbReference>
<dbReference type="EMBL" id="JAPWTK010000024">
    <property type="protein sequence ID" value="KAJ8957232.1"/>
    <property type="molecule type" value="Genomic_DNA"/>
</dbReference>
<feature type="domain" description="MMS19 N-terminal" evidence="2">
    <location>
        <begin position="45"/>
        <end position="100"/>
    </location>
</feature>
<comment type="caution">
    <text evidence="3">The sequence shown here is derived from an EMBL/GenBank/DDBJ whole genome shotgun (WGS) entry which is preliminary data.</text>
</comment>
<evidence type="ECO:0000313" key="3">
    <source>
        <dbReference type="EMBL" id="KAJ8957232.1"/>
    </source>
</evidence>
<comment type="subunit">
    <text evidence="1">Component of the CIA complex.</text>
</comment>
<evidence type="ECO:0000256" key="1">
    <source>
        <dbReference type="RuleBase" id="RU367072"/>
    </source>
</evidence>
<dbReference type="PANTHER" id="PTHR12891">
    <property type="entry name" value="DNA REPAIR/TRANSCRIPTION PROTEIN MET18/MMS19"/>
    <property type="match status" value="1"/>
</dbReference>
<sequence>MDISISCDTILSCQFTGKDDVEFKKTCYLISQDVKDGKFEVVELVKQLQNLLVNPSPTQRELGVLILTEVLTNLPVDFLSDQQLETILLFYTNKLSDHHQV</sequence>
<evidence type="ECO:0000313" key="4">
    <source>
        <dbReference type="Proteomes" id="UP001162162"/>
    </source>
</evidence>
<dbReference type="GO" id="GO:0005819">
    <property type="term" value="C:spindle"/>
    <property type="evidence" value="ECO:0007669"/>
    <property type="project" value="UniProtKB-SubCell"/>
</dbReference>
<proteinExistence type="inferred from homology"/>
<reference evidence="3" key="1">
    <citation type="journal article" date="2023" name="Insect Mol. Biol.">
        <title>Genome sequencing provides insights into the evolution of gene families encoding plant cell wall-degrading enzymes in longhorned beetles.</title>
        <authorList>
            <person name="Shin N.R."/>
            <person name="Okamura Y."/>
            <person name="Kirsch R."/>
            <person name="Pauchet Y."/>
        </authorList>
    </citation>
    <scope>NUCLEOTIDE SEQUENCE</scope>
    <source>
        <strain evidence="3">AMC_N1</strain>
    </source>
</reference>
<name>A0AAV8Z152_9CUCU</name>
<comment type="function">
    <text evidence="1">Key component of the cytosolic iron-sulfur protein assembly (CIA) complex, a multiprotein complex that mediates the incorporation of iron-sulfur cluster into apoproteins specifically involved in DNA metabolism and genomic integrity. In the CIA complex, MMS19 acts as an adapter between early-acting CIA components and a subset of cellular target iron-sulfur proteins.</text>
</comment>
<keyword evidence="1" id="KW-0963">Cytoplasm</keyword>
<dbReference type="Proteomes" id="UP001162162">
    <property type="component" value="Unassembled WGS sequence"/>
</dbReference>
<dbReference type="GO" id="GO:0016226">
    <property type="term" value="P:iron-sulfur cluster assembly"/>
    <property type="evidence" value="ECO:0007669"/>
    <property type="project" value="UniProtKB-UniRule"/>
</dbReference>
<keyword evidence="1" id="KW-0227">DNA damage</keyword>
<dbReference type="InterPro" id="IPR039920">
    <property type="entry name" value="MMS19"/>
</dbReference>
<evidence type="ECO:0000259" key="2">
    <source>
        <dbReference type="Pfam" id="PF14500"/>
    </source>
</evidence>
<dbReference type="GO" id="GO:0097361">
    <property type="term" value="C:cytosolic [4Fe-4S] assembly targeting complex"/>
    <property type="evidence" value="ECO:0007669"/>
    <property type="project" value="UniProtKB-UniRule"/>
</dbReference>
<dbReference type="GO" id="GO:0005634">
    <property type="term" value="C:nucleus"/>
    <property type="evidence" value="ECO:0007669"/>
    <property type="project" value="UniProtKB-SubCell"/>
</dbReference>
<protein>
    <recommendedName>
        <fullName evidence="1">MMS19 nucleotide excision repair protein</fullName>
    </recommendedName>
</protein>
<dbReference type="GO" id="GO:0006281">
    <property type="term" value="P:DNA repair"/>
    <property type="evidence" value="ECO:0007669"/>
    <property type="project" value="UniProtKB-UniRule"/>
</dbReference>
<dbReference type="Pfam" id="PF14500">
    <property type="entry name" value="MMS19_N"/>
    <property type="match status" value="1"/>
</dbReference>
<keyword evidence="1" id="KW-0234">DNA repair</keyword>
<organism evidence="3 4">
    <name type="scientific">Aromia moschata</name>
    <dbReference type="NCBI Taxonomy" id="1265417"/>
    <lineage>
        <taxon>Eukaryota</taxon>
        <taxon>Metazoa</taxon>
        <taxon>Ecdysozoa</taxon>
        <taxon>Arthropoda</taxon>
        <taxon>Hexapoda</taxon>
        <taxon>Insecta</taxon>
        <taxon>Pterygota</taxon>
        <taxon>Neoptera</taxon>
        <taxon>Endopterygota</taxon>
        <taxon>Coleoptera</taxon>
        <taxon>Polyphaga</taxon>
        <taxon>Cucujiformia</taxon>
        <taxon>Chrysomeloidea</taxon>
        <taxon>Cerambycidae</taxon>
        <taxon>Cerambycinae</taxon>
        <taxon>Callichromatini</taxon>
        <taxon>Aromia</taxon>
    </lineage>
</organism>
<keyword evidence="1" id="KW-0206">Cytoskeleton</keyword>
<comment type="similarity">
    <text evidence="1">Belongs to the MET18/MMS19 family.</text>
</comment>
<keyword evidence="1" id="KW-0539">Nucleus</keyword>
<comment type="subcellular location">
    <subcellularLocation>
        <location evidence="1">Cytoplasm</location>
        <location evidence="1">Cytoskeleton</location>
        <location evidence="1">Spindle</location>
    </subcellularLocation>
    <subcellularLocation>
        <location evidence="1">Nucleus</location>
    </subcellularLocation>
</comment>
<dbReference type="AlphaFoldDB" id="A0AAV8Z152"/>
<keyword evidence="4" id="KW-1185">Reference proteome</keyword>
<dbReference type="InterPro" id="IPR029240">
    <property type="entry name" value="MMS19_N"/>
</dbReference>
<gene>
    <name evidence="3" type="ORF">NQ318_007796</name>
</gene>
<accession>A0AAV8Z152</accession>
<dbReference type="PANTHER" id="PTHR12891:SF0">
    <property type="entry name" value="MMS19 NUCLEOTIDE EXCISION REPAIR PROTEIN HOMOLOG"/>
    <property type="match status" value="1"/>
</dbReference>